<dbReference type="SUPFAM" id="SSF50475">
    <property type="entry name" value="FMN-binding split barrel"/>
    <property type="match status" value="1"/>
</dbReference>
<comment type="caution">
    <text evidence="3">The sequence shown here is derived from an EMBL/GenBank/DDBJ whole genome shotgun (WGS) entry which is preliminary data.</text>
</comment>
<dbReference type="GO" id="GO:0005829">
    <property type="term" value="C:cytosol"/>
    <property type="evidence" value="ECO:0007669"/>
    <property type="project" value="TreeGrafter"/>
</dbReference>
<dbReference type="Pfam" id="PF01243">
    <property type="entry name" value="PNPOx_N"/>
    <property type="match status" value="1"/>
</dbReference>
<gene>
    <name evidence="3" type="ORF">EUA98_03305</name>
</gene>
<evidence type="ECO:0000313" key="3">
    <source>
        <dbReference type="EMBL" id="RYV52501.1"/>
    </source>
</evidence>
<evidence type="ECO:0000313" key="4">
    <source>
        <dbReference type="Proteomes" id="UP000293764"/>
    </source>
</evidence>
<dbReference type="InterPro" id="IPR012349">
    <property type="entry name" value="Split_barrel_FMN-bd"/>
</dbReference>
<keyword evidence="4" id="KW-1185">Reference proteome</keyword>
<evidence type="ECO:0000256" key="1">
    <source>
        <dbReference type="ARBA" id="ARBA00023002"/>
    </source>
</evidence>
<reference evidence="3 4" key="1">
    <citation type="submission" date="2019-01" db="EMBL/GenBank/DDBJ databases">
        <title>Novel species of Cellulomonas.</title>
        <authorList>
            <person name="Liu Q."/>
            <person name="Xin Y.-H."/>
        </authorList>
    </citation>
    <scope>NUCLEOTIDE SEQUENCE [LARGE SCALE GENOMIC DNA]</scope>
    <source>
        <strain evidence="3 4">HLT2-17</strain>
    </source>
</reference>
<dbReference type="PANTHER" id="PTHR35176">
    <property type="entry name" value="HEME OXYGENASE HI_0854-RELATED"/>
    <property type="match status" value="1"/>
</dbReference>
<organism evidence="3 4">
    <name type="scientific">Pengzhenrongella frigida</name>
    <dbReference type="NCBI Taxonomy" id="1259133"/>
    <lineage>
        <taxon>Bacteria</taxon>
        <taxon>Bacillati</taxon>
        <taxon>Actinomycetota</taxon>
        <taxon>Actinomycetes</taxon>
        <taxon>Micrococcales</taxon>
        <taxon>Pengzhenrongella</taxon>
    </lineage>
</organism>
<dbReference type="GO" id="GO:0070967">
    <property type="term" value="F:coenzyme F420 binding"/>
    <property type="evidence" value="ECO:0007669"/>
    <property type="project" value="TreeGrafter"/>
</dbReference>
<sequence>MIALTPDQLEFVTVRHLATLTTVRPDGTPHVVPVAFTWDADAARARITTRVTSHKARTVERGGPDGAPLRAALCQFEGQRWLTLEGTVTLSRDPELIAVAVARYADRYRQLGEQPARVVLHLAVDRVMGTVR</sequence>
<dbReference type="RefSeq" id="WP_130101241.1">
    <property type="nucleotide sequence ID" value="NZ_SDWW01000005.1"/>
</dbReference>
<dbReference type="OrthoDB" id="4551790at2"/>
<dbReference type="EMBL" id="SDWW01000005">
    <property type="protein sequence ID" value="RYV52501.1"/>
    <property type="molecule type" value="Genomic_DNA"/>
</dbReference>
<name>A0A4Q5N7J9_9MICO</name>
<evidence type="ECO:0000259" key="2">
    <source>
        <dbReference type="Pfam" id="PF01243"/>
    </source>
</evidence>
<dbReference type="PANTHER" id="PTHR35176:SF1">
    <property type="entry name" value="F420H(2)-DEPENDENT BILIVERDIN REDUCTASE"/>
    <property type="match status" value="1"/>
</dbReference>
<accession>A0A4Q5N7J9</accession>
<protein>
    <submittedName>
        <fullName evidence="3">Nitrilase</fullName>
    </submittedName>
</protein>
<dbReference type="Proteomes" id="UP000293764">
    <property type="component" value="Unassembled WGS sequence"/>
</dbReference>
<dbReference type="AlphaFoldDB" id="A0A4Q5N7J9"/>
<dbReference type="InterPro" id="IPR011576">
    <property type="entry name" value="Pyridox_Oxase_N"/>
</dbReference>
<dbReference type="GO" id="GO:0016627">
    <property type="term" value="F:oxidoreductase activity, acting on the CH-CH group of donors"/>
    <property type="evidence" value="ECO:0007669"/>
    <property type="project" value="TreeGrafter"/>
</dbReference>
<feature type="domain" description="Pyridoxamine 5'-phosphate oxidase N-terminal" evidence="2">
    <location>
        <begin position="5"/>
        <end position="127"/>
    </location>
</feature>
<dbReference type="InterPro" id="IPR052019">
    <property type="entry name" value="F420H2_bilvrd_red/Heme_oxyg"/>
</dbReference>
<dbReference type="Gene3D" id="2.30.110.10">
    <property type="entry name" value="Electron Transport, Fmn-binding Protein, Chain A"/>
    <property type="match status" value="1"/>
</dbReference>
<proteinExistence type="predicted"/>
<keyword evidence="1" id="KW-0560">Oxidoreductase</keyword>